<proteinExistence type="inferred from homology"/>
<evidence type="ECO:0000256" key="8">
    <source>
        <dbReference type="ARBA" id="ARBA00022989"/>
    </source>
</evidence>
<dbReference type="GO" id="GO:0001405">
    <property type="term" value="C:PAM complex, Tim23 associated import motor"/>
    <property type="evidence" value="ECO:0007669"/>
    <property type="project" value="UniProtKB-UniRule"/>
</dbReference>
<evidence type="ECO:0000256" key="9">
    <source>
        <dbReference type="ARBA" id="ARBA00023010"/>
    </source>
</evidence>
<comment type="subunit">
    <text evidence="12">Component of the PAM complex.</text>
</comment>
<dbReference type="AlphaFoldDB" id="A0A448YF53"/>
<evidence type="ECO:0000256" key="3">
    <source>
        <dbReference type="ARBA" id="ARBA00022448"/>
    </source>
</evidence>
<dbReference type="GO" id="GO:0030150">
    <property type="term" value="P:protein import into mitochondrial matrix"/>
    <property type="evidence" value="ECO:0007669"/>
    <property type="project" value="UniProtKB-UniRule"/>
</dbReference>
<evidence type="ECO:0000256" key="7">
    <source>
        <dbReference type="ARBA" id="ARBA00022946"/>
    </source>
</evidence>
<keyword evidence="7" id="KW-0809">Transit peptide</keyword>
<feature type="region of interest" description="Disordered" evidence="13">
    <location>
        <begin position="27"/>
        <end position="51"/>
    </location>
</feature>
<dbReference type="Proteomes" id="UP000290900">
    <property type="component" value="Unassembled WGS sequence"/>
</dbReference>
<keyword evidence="4 12" id="KW-0812">Transmembrane</keyword>
<evidence type="ECO:0000256" key="2">
    <source>
        <dbReference type="ARBA" id="ARBA00006837"/>
    </source>
</evidence>
<reference evidence="14 15" key="1">
    <citation type="submission" date="2018-12" db="EMBL/GenBank/DDBJ databases">
        <authorList>
            <person name="Tiukova I."/>
            <person name="Dainat J."/>
        </authorList>
    </citation>
    <scope>NUCLEOTIDE SEQUENCE [LARGE SCALE GENOMIC DNA]</scope>
</reference>
<keyword evidence="15" id="KW-1185">Reference proteome</keyword>
<comment type="subcellular location">
    <subcellularLocation>
        <location evidence="1 12">Mitochondrion inner membrane</location>
        <topology evidence="1 12">Multi-pass membrane protein</topology>
    </subcellularLocation>
</comment>
<keyword evidence="9 12" id="KW-0811">Translocation</keyword>
<evidence type="ECO:0000256" key="5">
    <source>
        <dbReference type="ARBA" id="ARBA00022792"/>
    </source>
</evidence>
<name>A0A448YF53_BRENA</name>
<keyword evidence="10 12" id="KW-0496">Mitochondrion</keyword>
<dbReference type="Pfam" id="PF08566">
    <property type="entry name" value="Pam17"/>
    <property type="match status" value="1"/>
</dbReference>
<dbReference type="FunCoup" id="A0A448YF53">
    <property type="interactions" value="51"/>
</dbReference>
<evidence type="ECO:0000256" key="6">
    <source>
        <dbReference type="ARBA" id="ARBA00022927"/>
    </source>
</evidence>
<feature type="transmembrane region" description="Helical" evidence="12">
    <location>
        <begin position="109"/>
        <end position="132"/>
    </location>
</feature>
<evidence type="ECO:0000256" key="12">
    <source>
        <dbReference type="RuleBase" id="RU367146"/>
    </source>
</evidence>
<evidence type="ECO:0000256" key="1">
    <source>
        <dbReference type="ARBA" id="ARBA00004448"/>
    </source>
</evidence>
<dbReference type="EMBL" id="CAACVR010000001">
    <property type="protein sequence ID" value="VEU19519.1"/>
    <property type="molecule type" value="Genomic_DNA"/>
</dbReference>
<keyword evidence="3 12" id="KW-0813">Transport</keyword>
<evidence type="ECO:0000256" key="10">
    <source>
        <dbReference type="ARBA" id="ARBA00023128"/>
    </source>
</evidence>
<evidence type="ECO:0000256" key="4">
    <source>
        <dbReference type="ARBA" id="ARBA00022692"/>
    </source>
</evidence>
<keyword evidence="6 12" id="KW-0653">Protein transport</keyword>
<evidence type="ECO:0000313" key="14">
    <source>
        <dbReference type="EMBL" id="VEU19519.1"/>
    </source>
</evidence>
<accession>A0A448YF53</accession>
<dbReference type="InParanoid" id="A0A448YF53"/>
<evidence type="ECO:0000256" key="11">
    <source>
        <dbReference type="ARBA" id="ARBA00023136"/>
    </source>
</evidence>
<evidence type="ECO:0000256" key="13">
    <source>
        <dbReference type="SAM" id="MobiDB-lite"/>
    </source>
</evidence>
<comment type="similarity">
    <text evidence="2 12">Belongs to the PAM17 family.</text>
</comment>
<dbReference type="OrthoDB" id="5970083at2759"/>
<gene>
    <name evidence="14" type="ORF">BRENAR_LOCUS256</name>
</gene>
<dbReference type="InterPro" id="IPR013875">
    <property type="entry name" value="Pam17"/>
</dbReference>
<dbReference type="STRING" id="13370.A0A448YF53"/>
<organism evidence="14 15">
    <name type="scientific">Brettanomyces naardenensis</name>
    <name type="common">Yeast</name>
    <dbReference type="NCBI Taxonomy" id="13370"/>
    <lineage>
        <taxon>Eukaryota</taxon>
        <taxon>Fungi</taxon>
        <taxon>Dikarya</taxon>
        <taxon>Ascomycota</taxon>
        <taxon>Saccharomycotina</taxon>
        <taxon>Pichiomycetes</taxon>
        <taxon>Pichiales</taxon>
        <taxon>Pichiaceae</taxon>
        <taxon>Brettanomyces</taxon>
    </lineage>
</organism>
<evidence type="ECO:0000313" key="15">
    <source>
        <dbReference type="Proteomes" id="UP000290900"/>
    </source>
</evidence>
<comment type="function">
    <text evidence="12">Component of the PAM complex, a complex required for the translocation of transit peptide-containing proteins from the inner membrane into the mitochondrial matrix in an ATP-dependent manner.</text>
</comment>
<feature type="transmembrane region" description="Helical" evidence="12">
    <location>
        <begin position="78"/>
        <end position="97"/>
    </location>
</feature>
<sequence>MVNRTSIKASQPQSVTFWKSQMMRFNSTSSKPTATKANDSTVPPIGSRERGLSPEEANLAKALTWEQFLTLRKAQRRISIGSSVVGCFIAMGLAWVYVAQKEIDPTETIFGLDAFTVYIGGIMCMGVFGYLLGPPLIGDTVFNLTHRNIIKSYATKQKLFLQHIRKMRVDASRQSMNNPVPDYYGEKIGSLRDYRQWLRDNNEYRRKANEFL</sequence>
<feature type="compositionally biased region" description="Polar residues" evidence="13">
    <location>
        <begin position="27"/>
        <end position="41"/>
    </location>
</feature>
<keyword evidence="11 12" id="KW-0472">Membrane</keyword>
<keyword evidence="8 12" id="KW-1133">Transmembrane helix</keyword>
<dbReference type="PANTHER" id="PTHR28021:SF1">
    <property type="entry name" value="PRESEQUENCE TRANSLOCATED-ASSOCIATED MOTOR SUBUNIT PAM17, MITOCHONDRIAL"/>
    <property type="match status" value="1"/>
</dbReference>
<keyword evidence="5 12" id="KW-0999">Mitochondrion inner membrane</keyword>
<protein>
    <recommendedName>
        <fullName evidence="12">Presequence translocated-associated motor subunit PAM17</fullName>
    </recommendedName>
</protein>
<dbReference type="PANTHER" id="PTHR28021">
    <property type="entry name" value="PRESEQUENCE TRANSLOCATED-ASSOCIATED MOTOR SUBUNIT PAM17, MITOCHONDRIAL"/>
    <property type="match status" value="1"/>
</dbReference>